<accession>A0AAV4HA47</accession>
<dbReference type="Pfam" id="PF00096">
    <property type="entry name" value="zf-C2H2"/>
    <property type="match status" value="4"/>
</dbReference>
<keyword evidence="11" id="KW-1185">Reference proteome</keyword>
<gene>
    <name evidence="10" type="ORF">ElyMa_004391300</name>
</gene>
<feature type="compositionally biased region" description="Acidic residues" evidence="8">
    <location>
        <begin position="17"/>
        <end position="26"/>
    </location>
</feature>
<keyword evidence="10" id="KW-0687">Ribonucleoprotein</keyword>
<evidence type="ECO:0000313" key="11">
    <source>
        <dbReference type="Proteomes" id="UP000762676"/>
    </source>
</evidence>
<organism evidence="10 11">
    <name type="scientific">Elysia marginata</name>
    <dbReference type="NCBI Taxonomy" id="1093978"/>
    <lineage>
        <taxon>Eukaryota</taxon>
        <taxon>Metazoa</taxon>
        <taxon>Spiralia</taxon>
        <taxon>Lophotrochozoa</taxon>
        <taxon>Mollusca</taxon>
        <taxon>Gastropoda</taxon>
        <taxon>Heterobranchia</taxon>
        <taxon>Euthyneura</taxon>
        <taxon>Panpulmonata</taxon>
        <taxon>Sacoglossa</taxon>
        <taxon>Placobranchoidea</taxon>
        <taxon>Plakobranchidae</taxon>
        <taxon>Elysia</taxon>
    </lineage>
</organism>
<dbReference type="EMBL" id="BMAT01008864">
    <property type="protein sequence ID" value="GFR93978.1"/>
    <property type="molecule type" value="Genomic_DNA"/>
</dbReference>
<dbReference type="InterPro" id="IPR013087">
    <property type="entry name" value="Znf_C2H2_type"/>
</dbReference>
<reference evidence="10 11" key="1">
    <citation type="journal article" date="2021" name="Elife">
        <title>Chloroplast acquisition without the gene transfer in kleptoplastic sea slugs, Plakobranchus ocellatus.</title>
        <authorList>
            <person name="Maeda T."/>
            <person name="Takahashi S."/>
            <person name="Yoshida T."/>
            <person name="Shimamura S."/>
            <person name="Takaki Y."/>
            <person name="Nagai Y."/>
            <person name="Toyoda A."/>
            <person name="Suzuki Y."/>
            <person name="Arimoto A."/>
            <person name="Ishii H."/>
            <person name="Satoh N."/>
            <person name="Nishiyama T."/>
            <person name="Hasebe M."/>
            <person name="Maruyama T."/>
            <person name="Minagawa J."/>
            <person name="Obokata J."/>
            <person name="Shigenobu S."/>
        </authorList>
    </citation>
    <scope>NUCLEOTIDE SEQUENCE [LARGE SCALE GENOMIC DNA]</scope>
</reference>
<dbReference type="Gene3D" id="3.30.160.60">
    <property type="entry name" value="Classic Zinc Finger"/>
    <property type="match status" value="4"/>
</dbReference>
<dbReference type="InterPro" id="IPR036236">
    <property type="entry name" value="Znf_C2H2_sf"/>
</dbReference>
<evidence type="ECO:0000256" key="1">
    <source>
        <dbReference type="ARBA" id="ARBA00004123"/>
    </source>
</evidence>
<evidence type="ECO:0000256" key="2">
    <source>
        <dbReference type="ARBA" id="ARBA00022723"/>
    </source>
</evidence>
<evidence type="ECO:0000313" key="10">
    <source>
        <dbReference type="EMBL" id="GFR93978.1"/>
    </source>
</evidence>
<dbReference type="GO" id="GO:0008270">
    <property type="term" value="F:zinc ion binding"/>
    <property type="evidence" value="ECO:0007669"/>
    <property type="project" value="UniProtKB-KW"/>
</dbReference>
<dbReference type="PROSITE" id="PS00028">
    <property type="entry name" value="ZINC_FINGER_C2H2_1"/>
    <property type="match status" value="6"/>
</dbReference>
<dbReference type="AlphaFoldDB" id="A0AAV4HA47"/>
<evidence type="ECO:0000256" key="6">
    <source>
        <dbReference type="ARBA" id="ARBA00023242"/>
    </source>
</evidence>
<dbReference type="PROSITE" id="PS50157">
    <property type="entry name" value="ZINC_FINGER_C2H2_2"/>
    <property type="match status" value="6"/>
</dbReference>
<feature type="region of interest" description="Disordered" evidence="8">
    <location>
        <begin position="813"/>
        <end position="835"/>
    </location>
</feature>
<evidence type="ECO:0000259" key="9">
    <source>
        <dbReference type="PROSITE" id="PS50157"/>
    </source>
</evidence>
<evidence type="ECO:0000256" key="5">
    <source>
        <dbReference type="ARBA" id="ARBA00022833"/>
    </source>
</evidence>
<dbReference type="Proteomes" id="UP000762676">
    <property type="component" value="Unassembled WGS sequence"/>
</dbReference>
<keyword evidence="4 7" id="KW-0863">Zinc-finger</keyword>
<dbReference type="GO" id="GO:0000981">
    <property type="term" value="F:DNA-binding transcription factor activity, RNA polymerase II-specific"/>
    <property type="evidence" value="ECO:0007669"/>
    <property type="project" value="TreeGrafter"/>
</dbReference>
<evidence type="ECO:0000256" key="3">
    <source>
        <dbReference type="ARBA" id="ARBA00022737"/>
    </source>
</evidence>
<name>A0AAV4HA47_9GAST</name>
<evidence type="ECO:0000256" key="4">
    <source>
        <dbReference type="ARBA" id="ARBA00022771"/>
    </source>
</evidence>
<comment type="subcellular location">
    <subcellularLocation>
        <location evidence="1">Nucleus</location>
    </subcellularLocation>
</comment>
<sequence>MSQEEGNEAEGLRESTMDEDTSQEMEIESIENPTILSAFDSHRQMDSTSTTKLEIDLKAPLNLPIVTTNTSIVSPIMIGNVNAASALSSVFQNQEITNSGAKTFLPSTSLNSDLVSSVIPIFLHSSDLSTMSPSTLCSSLSSCSNLNAEGKVDQITTRRNEMHIFQDTQSKSVNSYSFDQTLPKPSLSCSDTIILNPESSSDACAATNQPCEVSLDPNDKKLSLLAQISERSVSLDSIPSLTLFRPEVVSGAETGIINEESLKGATVIGNNKVPSWLIELIKRQNNLIVPSNVSEHLKNNKTISVESTSITQEENTETGELCNASSLNHGKIQEGADMNLDEILVKSERLEHSDTLILPAERPVRLEHSDTLILSAGNNAQAKKVISDHDSEDVSAPFVKITSVPSFGSVSSTLCADSAEMVNEQNLQEPLVSKHVPVSETASSITNFLNSNISQILYPIKIADDPLRFNLVGISEANSASLNQLITSGSAEQSLSQTLGNGSVLIVSPSPRIAEAKETQTDLVLGTNTVFFKAVDSVSGNSTCESGQFPTTLLTMAASTSSTQNDPEQAGHISKLALPSDFQMPEPFMSPSSSAALAQQNIEFIASTALNSISQEMNPNSSSLEGSKETLPYKCAACGEKFSSKFELASHKKSHKNFKCDLCNATFSRMGNYTRHRKIHNLNAENQSGYQCDDCGRKFLQRCDLRRHCLIHTRQEPYRCEICNKGYIRKSDLIVHMRFHNKDRAFKCSFCDKKFFQSGDLNRHVRRAHKPDSELTCGHCDRKYACETTLIRHMKAVHKDIILQAVNKRMQDQESSDKSDVASNKDILFAPKPKL</sequence>
<feature type="domain" description="C2H2-type" evidence="9">
    <location>
        <begin position="690"/>
        <end position="717"/>
    </location>
</feature>
<protein>
    <submittedName>
        <fullName evidence="10">Zinc finger protein interacting with ribonucleoprotein K</fullName>
    </submittedName>
</protein>
<dbReference type="GO" id="GO:0005634">
    <property type="term" value="C:nucleus"/>
    <property type="evidence" value="ECO:0007669"/>
    <property type="project" value="UniProtKB-SubCell"/>
</dbReference>
<dbReference type="PANTHER" id="PTHR24394">
    <property type="entry name" value="ZINC FINGER PROTEIN"/>
    <property type="match status" value="1"/>
</dbReference>
<evidence type="ECO:0000256" key="8">
    <source>
        <dbReference type="SAM" id="MobiDB-lite"/>
    </source>
</evidence>
<keyword evidence="6" id="KW-0539">Nucleus</keyword>
<feature type="region of interest" description="Disordered" evidence="8">
    <location>
        <begin position="1"/>
        <end position="26"/>
    </location>
</feature>
<dbReference type="PANTHER" id="PTHR24394:SF29">
    <property type="entry name" value="MYONEURIN"/>
    <property type="match status" value="1"/>
</dbReference>
<dbReference type="SMART" id="SM00355">
    <property type="entry name" value="ZnF_C2H2"/>
    <property type="match status" value="6"/>
</dbReference>
<feature type="domain" description="C2H2-type" evidence="9">
    <location>
        <begin position="746"/>
        <end position="774"/>
    </location>
</feature>
<dbReference type="SUPFAM" id="SSF57667">
    <property type="entry name" value="beta-beta-alpha zinc fingers"/>
    <property type="match status" value="3"/>
</dbReference>
<feature type="domain" description="C2H2-type" evidence="9">
    <location>
        <begin position="718"/>
        <end position="745"/>
    </location>
</feature>
<dbReference type="GO" id="GO:1990904">
    <property type="term" value="C:ribonucleoprotein complex"/>
    <property type="evidence" value="ECO:0007669"/>
    <property type="project" value="UniProtKB-KW"/>
</dbReference>
<evidence type="ECO:0000256" key="7">
    <source>
        <dbReference type="PROSITE-ProRule" id="PRU00042"/>
    </source>
</evidence>
<proteinExistence type="predicted"/>
<comment type="caution">
    <text evidence="10">The sequence shown here is derived from an EMBL/GenBank/DDBJ whole genome shotgun (WGS) entry which is preliminary data.</text>
</comment>
<keyword evidence="3" id="KW-0677">Repeat</keyword>
<feature type="domain" description="C2H2-type" evidence="9">
    <location>
        <begin position="775"/>
        <end position="798"/>
    </location>
</feature>
<feature type="domain" description="C2H2-type" evidence="9">
    <location>
        <begin position="658"/>
        <end position="685"/>
    </location>
</feature>
<dbReference type="FunFam" id="3.30.160.60:FF:000065">
    <property type="entry name" value="B-cell CLL/lymphoma 6, member B"/>
    <property type="match status" value="1"/>
</dbReference>
<keyword evidence="5" id="KW-0862">Zinc</keyword>
<feature type="domain" description="C2H2-type" evidence="9">
    <location>
        <begin position="633"/>
        <end position="660"/>
    </location>
</feature>
<keyword evidence="2" id="KW-0479">Metal-binding</keyword>